<evidence type="ECO:0000313" key="12">
    <source>
        <dbReference type="Proteomes" id="UP000241818"/>
    </source>
</evidence>
<evidence type="ECO:0000256" key="7">
    <source>
        <dbReference type="ARBA" id="ARBA00033194"/>
    </source>
</evidence>
<comment type="subunit">
    <text evidence="2">Component of the EKC/KEOPS complex composed of at least BUD32, CGI121, GON7, KAE1 and PCC1; the whole complex dimerizes.</text>
</comment>
<evidence type="ECO:0000256" key="6">
    <source>
        <dbReference type="ARBA" id="ARBA00030980"/>
    </source>
</evidence>
<evidence type="ECO:0000256" key="5">
    <source>
        <dbReference type="ARBA" id="ARBA00019973"/>
    </source>
</evidence>
<dbReference type="STRING" id="857342.A0A2T3ARW2"/>
<dbReference type="Proteomes" id="UP000241818">
    <property type="component" value="Unassembled WGS sequence"/>
</dbReference>
<evidence type="ECO:0000256" key="2">
    <source>
        <dbReference type="ARBA" id="ARBA00011534"/>
    </source>
</evidence>
<keyword evidence="12" id="KW-1185">Reference proteome</keyword>
<dbReference type="InterPro" id="IPR001245">
    <property type="entry name" value="Ser-Thr/Tyr_kinase_cat_dom"/>
</dbReference>
<dbReference type="EC" id="2.7.11.1" evidence="3"/>
<dbReference type="CDD" id="cd00180">
    <property type="entry name" value="PKc"/>
    <property type="match status" value="1"/>
</dbReference>
<dbReference type="GO" id="GO:0005737">
    <property type="term" value="C:cytoplasm"/>
    <property type="evidence" value="ECO:0007669"/>
    <property type="project" value="TreeGrafter"/>
</dbReference>
<dbReference type="SUPFAM" id="SSF56112">
    <property type="entry name" value="Protein kinase-like (PK-like)"/>
    <property type="match status" value="1"/>
</dbReference>
<comment type="function">
    <text evidence="1">Component of the EKC/KEOPS complex that is required for the formation of a threonylcarbamoyl group on adenosine at position 37 (t(6)A37) in tRNAs that read codons beginning with adenine. The complex is probably involved in the transfer of the threonylcarbamoyl moiety of threonylcarbamoyl-AMP (TC-AMP) to the N6 group of A37. BUD32 has ATPase activity in the context of the EKC/KEOPS complex and likely plays a supporting role to the catalytic subunit KAE1. The EKC/KEOPS complex also promotes both telomere uncapping and telomere elongation. The complex is required for efficient recruitment of transcriptional coactivators.</text>
</comment>
<accession>A0A2T3ARW2</accession>
<dbReference type="InterPro" id="IPR000719">
    <property type="entry name" value="Prot_kinase_dom"/>
</dbReference>
<protein>
    <recommendedName>
        <fullName evidence="5">EKC/KEOPS complex subunit BUD32</fullName>
        <ecNumber evidence="3">2.7.11.1</ecNumber>
    </recommendedName>
    <alternativeName>
        <fullName evidence="6 7">Atypical Serine/threonine protein kinase BUD32</fullName>
    </alternativeName>
    <alternativeName>
        <fullName evidence="4">EKC/KEOPS complex subunit bud32</fullName>
    </alternativeName>
</protein>
<dbReference type="Gene3D" id="1.10.510.10">
    <property type="entry name" value="Transferase(Phosphotransferase) domain 1"/>
    <property type="match status" value="1"/>
</dbReference>
<name>A0A2T3ARW2_AMORE</name>
<feature type="domain" description="Protein kinase" evidence="10">
    <location>
        <begin position="12"/>
        <end position="278"/>
    </location>
</feature>
<dbReference type="AlphaFoldDB" id="A0A2T3ARW2"/>
<dbReference type="EMBL" id="KZ679017">
    <property type="protein sequence ID" value="PSS09098.1"/>
    <property type="molecule type" value="Genomic_DNA"/>
</dbReference>
<comment type="catalytic activity">
    <reaction evidence="9">
        <text>L-seryl-[protein] + ATP = O-phospho-L-seryl-[protein] + ADP + H(+)</text>
        <dbReference type="Rhea" id="RHEA:17989"/>
        <dbReference type="Rhea" id="RHEA-COMP:9863"/>
        <dbReference type="Rhea" id="RHEA-COMP:11604"/>
        <dbReference type="ChEBI" id="CHEBI:15378"/>
        <dbReference type="ChEBI" id="CHEBI:29999"/>
        <dbReference type="ChEBI" id="CHEBI:30616"/>
        <dbReference type="ChEBI" id="CHEBI:83421"/>
        <dbReference type="ChEBI" id="CHEBI:456216"/>
        <dbReference type="EC" id="2.7.11.1"/>
    </reaction>
</comment>
<sequence>MSLYDFQPWYPRGVRSFIAAGANHYVATFDETTVLKFPVAPREERTDYPAEVQRFRSSVRAAAVKGLEVEKQILRVLGKHPRIIQLKGKHEDGLLLEYLPNGSIERYLRSNAPYTTVVQRLKWGQQIAEGLAYIHEKNILHCDVSVGNLLLDTDLSIKLCDFQGRYLHTSGNVILDGGAAESVKSSMPRPNRNYQDRKTDLFAFGTALYFILTDELPFPELDVDDEDEIRLRFARQDFPPLEKLPGGDVIRNCWTGVYDDASKAMVDLQRWIDLLFLP</sequence>
<dbReference type="InterPro" id="IPR011009">
    <property type="entry name" value="Kinase-like_dom_sf"/>
</dbReference>
<dbReference type="OrthoDB" id="1668230at2759"/>
<dbReference type="InterPro" id="IPR050167">
    <property type="entry name" value="Ser_Thr_protein_kinase"/>
</dbReference>
<evidence type="ECO:0000256" key="8">
    <source>
        <dbReference type="ARBA" id="ARBA00047899"/>
    </source>
</evidence>
<dbReference type="GO" id="GO:0007165">
    <property type="term" value="P:signal transduction"/>
    <property type="evidence" value="ECO:0007669"/>
    <property type="project" value="TreeGrafter"/>
</dbReference>
<dbReference type="PROSITE" id="PS00109">
    <property type="entry name" value="PROTEIN_KINASE_TYR"/>
    <property type="match status" value="1"/>
</dbReference>
<dbReference type="GO" id="GO:0004674">
    <property type="term" value="F:protein serine/threonine kinase activity"/>
    <property type="evidence" value="ECO:0007669"/>
    <property type="project" value="UniProtKB-EC"/>
</dbReference>
<evidence type="ECO:0000313" key="11">
    <source>
        <dbReference type="EMBL" id="PSS09098.1"/>
    </source>
</evidence>
<reference evidence="11 12" key="1">
    <citation type="journal article" date="2018" name="New Phytol.">
        <title>Comparative genomics and transcriptomics depict ericoid mycorrhizal fungi as versatile saprotrophs and plant mutualists.</title>
        <authorList>
            <person name="Martino E."/>
            <person name="Morin E."/>
            <person name="Grelet G.A."/>
            <person name="Kuo A."/>
            <person name="Kohler A."/>
            <person name="Daghino S."/>
            <person name="Barry K.W."/>
            <person name="Cichocki N."/>
            <person name="Clum A."/>
            <person name="Dockter R.B."/>
            <person name="Hainaut M."/>
            <person name="Kuo R.C."/>
            <person name="LaButti K."/>
            <person name="Lindahl B.D."/>
            <person name="Lindquist E.A."/>
            <person name="Lipzen A."/>
            <person name="Khouja H.R."/>
            <person name="Magnuson J."/>
            <person name="Murat C."/>
            <person name="Ohm R.A."/>
            <person name="Singer S.W."/>
            <person name="Spatafora J.W."/>
            <person name="Wang M."/>
            <person name="Veneault-Fourrey C."/>
            <person name="Henrissat B."/>
            <person name="Grigoriev I.V."/>
            <person name="Martin F.M."/>
            <person name="Perotto S."/>
        </authorList>
    </citation>
    <scope>NUCLEOTIDE SEQUENCE [LARGE SCALE GENOMIC DNA]</scope>
    <source>
        <strain evidence="11 12">ATCC 22711</strain>
    </source>
</reference>
<proteinExistence type="predicted"/>
<dbReference type="PANTHER" id="PTHR23257">
    <property type="entry name" value="SERINE-THREONINE PROTEIN KINASE"/>
    <property type="match status" value="1"/>
</dbReference>
<evidence type="ECO:0000256" key="3">
    <source>
        <dbReference type="ARBA" id="ARBA00012513"/>
    </source>
</evidence>
<comment type="catalytic activity">
    <reaction evidence="8">
        <text>L-threonyl-[protein] + ATP = O-phospho-L-threonyl-[protein] + ADP + H(+)</text>
        <dbReference type="Rhea" id="RHEA:46608"/>
        <dbReference type="Rhea" id="RHEA-COMP:11060"/>
        <dbReference type="Rhea" id="RHEA-COMP:11605"/>
        <dbReference type="ChEBI" id="CHEBI:15378"/>
        <dbReference type="ChEBI" id="CHEBI:30013"/>
        <dbReference type="ChEBI" id="CHEBI:30616"/>
        <dbReference type="ChEBI" id="CHEBI:61977"/>
        <dbReference type="ChEBI" id="CHEBI:456216"/>
        <dbReference type="EC" id="2.7.11.1"/>
    </reaction>
</comment>
<evidence type="ECO:0000256" key="9">
    <source>
        <dbReference type="ARBA" id="ARBA00048679"/>
    </source>
</evidence>
<dbReference type="Pfam" id="PF07714">
    <property type="entry name" value="PK_Tyr_Ser-Thr"/>
    <property type="match status" value="1"/>
</dbReference>
<dbReference type="InterPro" id="IPR008266">
    <property type="entry name" value="Tyr_kinase_AS"/>
</dbReference>
<dbReference type="PROSITE" id="PS50011">
    <property type="entry name" value="PROTEIN_KINASE_DOM"/>
    <property type="match status" value="1"/>
</dbReference>
<dbReference type="GO" id="GO:0005524">
    <property type="term" value="F:ATP binding"/>
    <property type="evidence" value="ECO:0007669"/>
    <property type="project" value="InterPro"/>
</dbReference>
<evidence type="ECO:0000259" key="10">
    <source>
        <dbReference type="PROSITE" id="PS50011"/>
    </source>
</evidence>
<dbReference type="InParanoid" id="A0A2T3ARW2"/>
<dbReference type="RefSeq" id="XP_024717396.1">
    <property type="nucleotide sequence ID" value="XM_024861256.1"/>
</dbReference>
<evidence type="ECO:0000256" key="4">
    <source>
        <dbReference type="ARBA" id="ARBA00013948"/>
    </source>
</evidence>
<evidence type="ECO:0000256" key="1">
    <source>
        <dbReference type="ARBA" id="ARBA00003747"/>
    </source>
</evidence>
<dbReference type="GeneID" id="36569337"/>
<gene>
    <name evidence="11" type="ORF">M430DRAFT_109133</name>
</gene>
<organism evidence="11 12">
    <name type="scientific">Amorphotheca resinae ATCC 22711</name>
    <dbReference type="NCBI Taxonomy" id="857342"/>
    <lineage>
        <taxon>Eukaryota</taxon>
        <taxon>Fungi</taxon>
        <taxon>Dikarya</taxon>
        <taxon>Ascomycota</taxon>
        <taxon>Pezizomycotina</taxon>
        <taxon>Leotiomycetes</taxon>
        <taxon>Helotiales</taxon>
        <taxon>Amorphothecaceae</taxon>
        <taxon>Amorphotheca</taxon>
    </lineage>
</organism>